<evidence type="ECO:0000256" key="14">
    <source>
        <dbReference type="ARBA" id="ARBA00023310"/>
    </source>
</evidence>
<organism evidence="15">
    <name type="scientific">Ajuga forrestii</name>
    <dbReference type="NCBI Taxonomy" id="2684401"/>
    <lineage>
        <taxon>Eukaryota</taxon>
        <taxon>Viridiplantae</taxon>
        <taxon>Streptophyta</taxon>
        <taxon>Embryophyta</taxon>
        <taxon>Tracheophyta</taxon>
        <taxon>Spermatophyta</taxon>
        <taxon>Magnoliopsida</taxon>
        <taxon>eudicotyledons</taxon>
        <taxon>Gunneridae</taxon>
        <taxon>Pentapetalae</taxon>
        <taxon>asterids</taxon>
        <taxon>lamiids</taxon>
        <taxon>Lamiales</taxon>
        <taxon>Lamiaceae</taxon>
        <taxon>Ajugoideae</taxon>
        <taxon>Ajugeae</taxon>
        <taxon>Ajuga</taxon>
    </lineage>
</organism>
<comment type="similarity">
    <text evidence="3">Belongs to the ATPase protein MI25 family.</text>
</comment>
<evidence type="ECO:0000256" key="1">
    <source>
        <dbReference type="ARBA" id="ARBA00003096"/>
    </source>
</evidence>
<sequence>MTDRERIDMISSFSKKVLAAILCICALSSKKVSIYNEEIIVACCFIGFIIFSRRSLGKTLQMALDGRIQAIQEESQQFPNPNEVAPQEANEEQRLLRTSLRICGAVIESLPMARCAPRCERTVRALVCRNLNAKLATLPNATSSRRTRLQDDLVTAFHLSVSERFAPESTSRVSTVEHIRESLGALKKVRP</sequence>
<evidence type="ECO:0000256" key="12">
    <source>
        <dbReference type="ARBA" id="ARBA00023128"/>
    </source>
</evidence>
<keyword evidence="11" id="KW-0406">Ion transport</keyword>
<dbReference type="InterPro" id="IPR008688">
    <property type="entry name" value="ATP_synth_Bsub_B/MI25"/>
</dbReference>
<proteinExistence type="inferred from homology"/>
<geneLocation type="mitochondrion" evidence="15"/>
<evidence type="ECO:0000256" key="7">
    <source>
        <dbReference type="ARBA" id="ARBA00022547"/>
    </source>
</evidence>
<comment type="subcellular location">
    <subcellularLocation>
        <location evidence="2">Mitochondrion membrane</location>
        <topology evidence="2">Single-pass membrane protein</topology>
    </subcellularLocation>
</comment>
<evidence type="ECO:0000256" key="6">
    <source>
        <dbReference type="ARBA" id="ARBA00022448"/>
    </source>
</evidence>
<comment type="function">
    <text evidence="1">This is one of the chains of the nonenzymatic component (CF(0) subunit) of the mitochondrial ATPase complex.</text>
</comment>
<keyword evidence="13" id="KW-0472">Membrane</keyword>
<keyword evidence="9" id="KW-0375">Hydrogen ion transport</keyword>
<keyword evidence="7" id="KW-0138">CF(0)</keyword>
<dbReference type="InterPro" id="IPR044988">
    <property type="entry name" value="MI25_plants"/>
</dbReference>
<dbReference type="GO" id="GO:0015986">
    <property type="term" value="P:proton motive force-driven ATP synthesis"/>
    <property type="evidence" value="ECO:0007669"/>
    <property type="project" value="InterPro"/>
</dbReference>
<accession>A0A6M8E5C7</accession>
<dbReference type="PANTHER" id="PTHR37774">
    <property type="entry name" value="ATP SYNTHASE PROTEIN MI25-RELATED"/>
    <property type="match status" value="1"/>
</dbReference>
<evidence type="ECO:0000256" key="9">
    <source>
        <dbReference type="ARBA" id="ARBA00022781"/>
    </source>
</evidence>
<evidence type="ECO:0000256" key="8">
    <source>
        <dbReference type="ARBA" id="ARBA00022692"/>
    </source>
</evidence>
<protein>
    <recommendedName>
        <fullName evidence="5">ATP synthase protein MI25</fullName>
    </recommendedName>
</protein>
<evidence type="ECO:0000313" key="15">
    <source>
        <dbReference type="EMBL" id="QKE23740.1"/>
    </source>
</evidence>
<dbReference type="GO" id="GO:0045259">
    <property type="term" value="C:proton-transporting ATP synthase complex"/>
    <property type="evidence" value="ECO:0007669"/>
    <property type="project" value="UniProtKB-KW"/>
</dbReference>
<evidence type="ECO:0000256" key="5">
    <source>
        <dbReference type="ARBA" id="ARBA00017388"/>
    </source>
</evidence>
<dbReference type="AlphaFoldDB" id="A0A6M8E5C7"/>
<keyword evidence="6" id="KW-0813">Transport</keyword>
<evidence type="ECO:0000256" key="3">
    <source>
        <dbReference type="ARBA" id="ARBA00009281"/>
    </source>
</evidence>
<keyword evidence="10" id="KW-1133">Transmembrane helix</keyword>
<dbReference type="GO" id="GO:0031966">
    <property type="term" value="C:mitochondrial membrane"/>
    <property type="evidence" value="ECO:0007669"/>
    <property type="project" value="UniProtKB-SubCell"/>
</dbReference>
<evidence type="ECO:0000256" key="11">
    <source>
        <dbReference type="ARBA" id="ARBA00023065"/>
    </source>
</evidence>
<dbReference type="PANTHER" id="PTHR37774:SF4">
    <property type="entry name" value="ATP SYNTHASE PROTEIN MI25"/>
    <property type="match status" value="1"/>
</dbReference>
<gene>
    <name evidence="15" type="primary">atp4</name>
</gene>
<dbReference type="Pfam" id="PF05405">
    <property type="entry name" value="Mt_ATP-synt_B"/>
    <property type="match status" value="1"/>
</dbReference>
<evidence type="ECO:0000256" key="10">
    <source>
        <dbReference type="ARBA" id="ARBA00022989"/>
    </source>
</evidence>
<dbReference type="EMBL" id="MT277262">
    <property type="protein sequence ID" value="QKE23740.1"/>
    <property type="molecule type" value="Genomic_DNA"/>
</dbReference>
<comment type="subunit">
    <text evidence="4">F-type ATPases have 2 components, CF(1) - the catalytic core - and CF(0) - the membrane proton channel. CF(1) has five subunits: alpha(3), beta(3), gamma(1), delta(1), epsilon(1). CF(0) has three main subunits: a, b and c.</text>
</comment>
<evidence type="ECO:0000256" key="13">
    <source>
        <dbReference type="ARBA" id="ARBA00023136"/>
    </source>
</evidence>
<keyword evidence="14" id="KW-0066">ATP synthesis</keyword>
<evidence type="ECO:0000256" key="2">
    <source>
        <dbReference type="ARBA" id="ARBA00004304"/>
    </source>
</evidence>
<keyword evidence="8" id="KW-0812">Transmembrane</keyword>
<keyword evidence="12 15" id="KW-0496">Mitochondrion</keyword>
<reference evidence="15" key="1">
    <citation type="submission" date="2020-03" db="EMBL/GenBank/DDBJ databases">
        <title>Punctuated rate equilibria and GC-biased gene conversion promote extreme mitochondrial inter- and intra-genomic synonymous divergence in subfamily Ajugoideae.</title>
        <authorList>
            <person name="Liu F."/>
            <person name="Fan W."/>
            <person name="Yang J.-B."/>
            <person name="Xiang C.-L."/>
            <person name="Mower J.P."/>
            <person name="Li D.-Z."/>
            <person name="Zhu A."/>
        </authorList>
    </citation>
    <scope>NUCLEOTIDE SEQUENCE</scope>
    <source>
        <strain evidence="15">Scaffold3</strain>
    </source>
</reference>
<dbReference type="GO" id="GO:0015078">
    <property type="term" value="F:proton transmembrane transporter activity"/>
    <property type="evidence" value="ECO:0007669"/>
    <property type="project" value="InterPro"/>
</dbReference>
<name>A0A6M8E5C7_9LAMI</name>
<evidence type="ECO:0000256" key="4">
    <source>
        <dbReference type="ARBA" id="ARBA00011648"/>
    </source>
</evidence>